<dbReference type="EMBL" id="CAEZWS010000006">
    <property type="protein sequence ID" value="CAB4657705.1"/>
    <property type="molecule type" value="Genomic_DNA"/>
</dbReference>
<sequence>MEPRVKSVVTLISAGVALWIIGLIVCIVIGAEAKVLWTCVMGAGLGLTGIRYTIRRARRSDI</sequence>
<proteinExistence type="predicted"/>
<evidence type="ECO:0000256" key="1">
    <source>
        <dbReference type="SAM" id="Phobius"/>
    </source>
</evidence>
<evidence type="ECO:0000313" key="3">
    <source>
        <dbReference type="EMBL" id="CAB4657705.1"/>
    </source>
</evidence>
<dbReference type="EMBL" id="CAEZUA010000036">
    <property type="protein sequence ID" value="CAB4588392.1"/>
    <property type="molecule type" value="Genomic_DNA"/>
</dbReference>
<evidence type="ECO:0000313" key="4">
    <source>
        <dbReference type="EMBL" id="CAB4705644.1"/>
    </source>
</evidence>
<dbReference type="InterPro" id="IPR019681">
    <property type="entry name" value="DUF2530"/>
</dbReference>
<evidence type="ECO:0000313" key="2">
    <source>
        <dbReference type="EMBL" id="CAB4588392.1"/>
    </source>
</evidence>
<protein>
    <submittedName>
        <fullName evidence="2">Unannotated protein</fullName>
    </submittedName>
</protein>
<keyword evidence="1" id="KW-1133">Transmembrane helix</keyword>
<dbReference type="EMBL" id="CAFAAR010000039">
    <property type="protein sequence ID" value="CAB4802591.1"/>
    <property type="molecule type" value="Genomic_DNA"/>
</dbReference>
<evidence type="ECO:0000313" key="5">
    <source>
        <dbReference type="EMBL" id="CAB4802591.1"/>
    </source>
</evidence>
<evidence type="ECO:0000313" key="6">
    <source>
        <dbReference type="EMBL" id="CAB4848136.1"/>
    </source>
</evidence>
<dbReference type="Pfam" id="PF10745">
    <property type="entry name" value="DUF2530"/>
    <property type="match status" value="1"/>
</dbReference>
<accession>A0A6J6FHL0</accession>
<reference evidence="2" key="1">
    <citation type="submission" date="2020-05" db="EMBL/GenBank/DDBJ databases">
        <authorList>
            <person name="Chiriac C."/>
            <person name="Salcher M."/>
            <person name="Ghai R."/>
            <person name="Kavagutti S V."/>
        </authorList>
    </citation>
    <scope>NUCLEOTIDE SEQUENCE</scope>
</reference>
<dbReference type="AlphaFoldDB" id="A0A6J6FHL0"/>
<keyword evidence="1" id="KW-0472">Membrane</keyword>
<name>A0A6J6FHL0_9ZZZZ</name>
<gene>
    <name evidence="2" type="ORF">UFOPK1773_00674</name>
    <name evidence="3" type="ORF">UFOPK2288_00227</name>
    <name evidence="4" type="ORF">UFOPK2589_01069</name>
    <name evidence="5" type="ORF">UFOPK3056_00587</name>
    <name evidence="6" type="ORF">UFOPK3287_00253</name>
</gene>
<keyword evidence="1" id="KW-0812">Transmembrane</keyword>
<dbReference type="EMBL" id="CAEZXT010000086">
    <property type="protein sequence ID" value="CAB4705644.1"/>
    <property type="molecule type" value="Genomic_DNA"/>
</dbReference>
<organism evidence="2">
    <name type="scientific">freshwater metagenome</name>
    <dbReference type="NCBI Taxonomy" id="449393"/>
    <lineage>
        <taxon>unclassified sequences</taxon>
        <taxon>metagenomes</taxon>
        <taxon>ecological metagenomes</taxon>
    </lineage>
</organism>
<dbReference type="EMBL" id="CAFBJH010000008">
    <property type="protein sequence ID" value="CAB4848136.1"/>
    <property type="molecule type" value="Genomic_DNA"/>
</dbReference>
<feature type="transmembrane region" description="Helical" evidence="1">
    <location>
        <begin position="35"/>
        <end position="54"/>
    </location>
</feature>
<feature type="transmembrane region" description="Helical" evidence="1">
    <location>
        <begin position="7"/>
        <end position="29"/>
    </location>
</feature>